<dbReference type="AlphaFoldDB" id="A0A160T159"/>
<keyword evidence="2 7" id="KW-0813">Transport</keyword>
<dbReference type="PROSITE" id="PS50928">
    <property type="entry name" value="ABC_TM1"/>
    <property type="match status" value="1"/>
</dbReference>
<dbReference type="Proteomes" id="UP000215027">
    <property type="component" value="Chromosome I"/>
</dbReference>
<sequence>MTVTEIDLSSLQADALLSTKPEPLVLTYWKRLRRHKLATASLILLITIIVLVIVGPIIMSRMTYFNHAQGIEMNYSRDAQDLRNINAAPSRDHLMGTDELGRDVFFRILMAGRLSLFIAFTVTILSETFGMFMGALSGYYGGRTDNLIQRFTEFVIILPTLPLLLTLSSILRDLQIPFLPPEWSQAFVIIAILTLFGWTGACRLARGMVLSLRNQEFTEASRALGMSDLNIIARHMMPNALPPIIVSASLALGGVIVLESALSFLGFGIQPPVATWGNMLQGVQKDMFTAPWKALYPGLMIFVTTLAFNYLGDGLRDAIDPRLKL</sequence>
<reference evidence="9" key="1">
    <citation type="submission" date="2016-01" db="EMBL/GenBank/DDBJ databases">
        <authorList>
            <person name="Mcilroy J.S."/>
            <person name="Karst M S."/>
            <person name="Albertsen M."/>
        </authorList>
    </citation>
    <scope>NUCLEOTIDE SEQUENCE</scope>
    <source>
        <strain evidence="9">Cfx-K</strain>
    </source>
</reference>
<feature type="transmembrane region" description="Helical" evidence="7">
    <location>
        <begin position="183"/>
        <end position="205"/>
    </location>
</feature>
<dbReference type="InterPro" id="IPR025966">
    <property type="entry name" value="OppC_N"/>
</dbReference>
<dbReference type="CDD" id="cd06261">
    <property type="entry name" value="TM_PBP2"/>
    <property type="match status" value="1"/>
</dbReference>
<feature type="domain" description="ABC transmembrane type-1" evidence="8">
    <location>
        <begin position="112"/>
        <end position="312"/>
    </location>
</feature>
<keyword evidence="5 7" id="KW-1133">Transmembrane helix</keyword>
<feature type="transmembrane region" description="Helical" evidence="7">
    <location>
        <begin position="37"/>
        <end position="59"/>
    </location>
</feature>
<keyword evidence="10" id="KW-1185">Reference proteome</keyword>
<evidence type="ECO:0000313" key="10">
    <source>
        <dbReference type="Proteomes" id="UP000215027"/>
    </source>
</evidence>
<dbReference type="Pfam" id="PF00528">
    <property type="entry name" value="BPD_transp_1"/>
    <property type="match status" value="1"/>
</dbReference>
<dbReference type="Gene3D" id="1.10.3720.10">
    <property type="entry name" value="MetI-like"/>
    <property type="match status" value="1"/>
</dbReference>
<dbReference type="PANTHER" id="PTHR43386:SF23">
    <property type="entry name" value="ABC TRANSPORTER"/>
    <property type="match status" value="1"/>
</dbReference>
<evidence type="ECO:0000259" key="8">
    <source>
        <dbReference type="PROSITE" id="PS50928"/>
    </source>
</evidence>
<dbReference type="GO" id="GO:0055085">
    <property type="term" value="P:transmembrane transport"/>
    <property type="evidence" value="ECO:0007669"/>
    <property type="project" value="InterPro"/>
</dbReference>
<dbReference type="GO" id="GO:0005886">
    <property type="term" value="C:plasma membrane"/>
    <property type="evidence" value="ECO:0007669"/>
    <property type="project" value="UniProtKB-SubCell"/>
</dbReference>
<feature type="transmembrane region" description="Helical" evidence="7">
    <location>
        <begin position="294"/>
        <end position="312"/>
    </location>
</feature>
<evidence type="ECO:0000313" key="9">
    <source>
        <dbReference type="EMBL" id="CUS02869.2"/>
    </source>
</evidence>
<comment type="subcellular location">
    <subcellularLocation>
        <location evidence="1 7">Cell membrane</location>
        <topology evidence="1 7">Multi-pass membrane protein</topology>
    </subcellularLocation>
</comment>
<dbReference type="RefSeq" id="WP_095042437.1">
    <property type="nucleotide sequence ID" value="NZ_LN890655.1"/>
</dbReference>
<comment type="similarity">
    <text evidence="7">Belongs to the binding-protein-dependent transport system permease family.</text>
</comment>
<dbReference type="SUPFAM" id="SSF161098">
    <property type="entry name" value="MetI-like"/>
    <property type="match status" value="1"/>
</dbReference>
<evidence type="ECO:0000256" key="1">
    <source>
        <dbReference type="ARBA" id="ARBA00004651"/>
    </source>
</evidence>
<dbReference type="Pfam" id="PF12911">
    <property type="entry name" value="OppC_N"/>
    <property type="match status" value="1"/>
</dbReference>
<protein>
    <submittedName>
        <fullName evidence="9">Oligopeptide transport system permease protein AppC</fullName>
    </submittedName>
</protein>
<gene>
    <name evidence="9" type="primary">appC</name>
    <name evidence="9" type="ORF">CFX0092_A0991</name>
</gene>
<accession>A0A160T159</accession>
<feature type="transmembrane region" description="Helical" evidence="7">
    <location>
        <begin position="114"/>
        <end position="139"/>
    </location>
</feature>
<evidence type="ECO:0000256" key="7">
    <source>
        <dbReference type="RuleBase" id="RU363032"/>
    </source>
</evidence>
<keyword evidence="6 7" id="KW-0472">Membrane</keyword>
<dbReference type="EMBL" id="LN890655">
    <property type="protein sequence ID" value="CUS02869.2"/>
    <property type="molecule type" value="Genomic_DNA"/>
</dbReference>
<dbReference type="OrthoDB" id="9776213at2"/>
<feature type="transmembrane region" description="Helical" evidence="7">
    <location>
        <begin position="244"/>
        <end position="269"/>
    </location>
</feature>
<evidence type="ECO:0000256" key="2">
    <source>
        <dbReference type="ARBA" id="ARBA00022448"/>
    </source>
</evidence>
<keyword evidence="4 7" id="KW-0812">Transmembrane</keyword>
<feature type="transmembrane region" description="Helical" evidence="7">
    <location>
        <begin position="151"/>
        <end position="171"/>
    </location>
</feature>
<evidence type="ECO:0000256" key="4">
    <source>
        <dbReference type="ARBA" id="ARBA00022692"/>
    </source>
</evidence>
<evidence type="ECO:0000256" key="5">
    <source>
        <dbReference type="ARBA" id="ARBA00022989"/>
    </source>
</evidence>
<name>A0A160T159_9CHLR</name>
<keyword evidence="3" id="KW-1003">Cell membrane</keyword>
<evidence type="ECO:0000256" key="3">
    <source>
        <dbReference type="ARBA" id="ARBA00022475"/>
    </source>
</evidence>
<dbReference type="PANTHER" id="PTHR43386">
    <property type="entry name" value="OLIGOPEPTIDE TRANSPORT SYSTEM PERMEASE PROTEIN APPC"/>
    <property type="match status" value="1"/>
</dbReference>
<proteinExistence type="inferred from homology"/>
<organism evidence="9 10">
    <name type="scientific">Candidatus Promineifilum breve</name>
    <dbReference type="NCBI Taxonomy" id="1806508"/>
    <lineage>
        <taxon>Bacteria</taxon>
        <taxon>Bacillati</taxon>
        <taxon>Chloroflexota</taxon>
        <taxon>Ardenticatenia</taxon>
        <taxon>Candidatus Promineifilales</taxon>
        <taxon>Candidatus Promineifilaceae</taxon>
        <taxon>Candidatus Promineifilum</taxon>
    </lineage>
</organism>
<evidence type="ECO:0000256" key="6">
    <source>
        <dbReference type="ARBA" id="ARBA00023136"/>
    </source>
</evidence>
<dbReference type="InterPro" id="IPR000515">
    <property type="entry name" value="MetI-like"/>
</dbReference>
<dbReference type="InterPro" id="IPR050366">
    <property type="entry name" value="BP-dependent_transpt_permease"/>
</dbReference>
<dbReference type="KEGG" id="pbf:CFX0092_A0991"/>
<dbReference type="InterPro" id="IPR035906">
    <property type="entry name" value="MetI-like_sf"/>
</dbReference>